<organism evidence="5 6">
    <name type="scientific">Massilia cavernae</name>
    <dbReference type="NCBI Taxonomy" id="2320864"/>
    <lineage>
        <taxon>Bacteria</taxon>
        <taxon>Pseudomonadati</taxon>
        <taxon>Pseudomonadota</taxon>
        <taxon>Betaproteobacteria</taxon>
        <taxon>Burkholderiales</taxon>
        <taxon>Oxalobacteraceae</taxon>
        <taxon>Telluria group</taxon>
        <taxon>Massilia</taxon>
    </lineage>
</organism>
<feature type="domain" description="GGDEF" evidence="4">
    <location>
        <begin position="92"/>
        <end position="145"/>
    </location>
</feature>
<evidence type="ECO:0000256" key="3">
    <source>
        <dbReference type="SAM" id="Phobius"/>
    </source>
</evidence>
<dbReference type="GO" id="GO:0052621">
    <property type="term" value="F:diguanylate cyclase activity"/>
    <property type="evidence" value="ECO:0007669"/>
    <property type="project" value="UniProtKB-EC"/>
</dbReference>
<keyword evidence="3" id="KW-1133">Transmembrane helix</keyword>
<dbReference type="NCBIfam" id="TIGR00254">
    <property type="entry name" value="GGDEF"/>
    <property type="match status" value="1"/>
</dbReference>
<gene>
    <name evidence="5" type="ORF">D3872_18670</name>
</gene>
<feature type="transmembrane region" description="Helical" evidence="3">
    <location>
        <begin position="18"/>
        <end position="41"/>
    </location>
</feature>
<dbReference type="OrthoDB" id="9813903at2"/>
<sequence length="176" mass="19602">MPVEIVFCAFALRPRQTILLAALAIAGLGLVCFFLVNWAGYSGEAEMINFTITSLGILCVAVVTGDLSKLRYRLSGQKRLLEAALARIEQVARTDELTDLANRRRMNELLDSEEQRENGHYYSSIALLDLDHFKQINDQLGHARGTWCCRPSPTRASGCCAPTTRWRYGVARSSCC</sequence>
<accession>A0A418XGM0</accession>
<dbReference type="InterPro" id="IPR029787">
    <property type="entry name" value="Nucleotide_cyclase"/>
</dbReference>
<dbReference type="GO" id="GO:0043709">
    <property type="term" value="P:cell adhesion involved in single-species biofilm formation"/>
    <property type="evidence" value="ECO:0007669"/>
    <property type="project" value="TreeGrafter"/>
</dbReference>
<dbReference type="EMBL" id="QYUP01000145">
    <property type="protein sequence ID" value="RJG11597.1"/>
    <property type="molecule type" value="Genomic_DNA"/>
</dbReference>
<feature type="transmembrane region" description="Helical" evidence="3">
    <location>
        <begin position="47"/>
        <end position="68"/>
    </location>
</feature>
<dbReference type="Pfam" id="PF00990">
    <property type="entry name" value="GGDEF"/>
    <property type="match status" value="1"/>
</dbReference>
<dbReference type="PANTHER" id="PTHR45138:SF9">
    <property type="entry name" value="DIGUANYLATE CYCLASE DGCM-RELATED"/>
    <property type="match status" value="1"/>
</dbReference>
<dbReference type="AlphaFoldDB" id="A0A418XGM0"/>
<evidence type="ECO:0000256" key="1">
    <source>
        <dbReference type="ARBA" id="ARBA00012528"/>
    </source>
</evidence>
<dbReference type="Proteomes" id="UP000284006">
    <property type="component" value="Unassembled WGS sequence"/>
</dbReference>
<evidence type="ECO:0000313" key="6">
    <source>
        <dbReference type="Proteomes" id="UP000284006"/>
    </source>
</evidence>
<protein>
    <recommendedName>
        <fullName evidence="1">diguanylate cyclase</fullName>
        <ecNumber evidence="1">2.7.7.65</ecNumber>
    </recommendedName>
</protein>
<dbReference type="EC" id="2.7.7.65" evidence="1"/>
<comment type="caution">
    <text evidence="5">The sequence shown here is derived from an EMBL/GenBank/DDBJ whole genome shotgun (WGS) entry which is preliminary data.</text>
</comment>
<dbReference type="GO" id="GO:0005886">
    <property type="term" value="C:plasma membrane"/>
    <property type="evidence" value="ECO:0007669"/>
    <property type="project" value="TreeGrafter"/>
</dbReference>
<proteinExistence type="predicted"/>
<name>A0A418XGM0_9BURK</name>
<keyword evidence="6" id="KW-1185">Reference proteome</keyword>
<evidence type="ECO:0000256" key="2">
    <source>
        <dbReference type="ARBA" id="ARBA00034247"/>
    </source>
</evidence>
<evidence type="ECO:0000313" key="5">
    <source>
        <dbReference type="EMBL" id="RJG11597.1"/>
    </source>
</evidence>
<reference evidence="5 6" key="1">
    <citation type="submission" date="2018-09" db="EMBL/GenBank/DDBJ databases">
        <authorList>
            <person name="Zhu H."/>
        </authorList>
    </citation>
    <scope>NUCLEOTIDE SEQUENCE [LARGE SCALE GENOMIC DNA]</scope>
    <source>
        <strain evidence="5 6">K1S02-61</strain>
    </source>
</reference>
<dbReference type="SUPFAM" id="SSF55073">
    <property type="entry name" value="Nucleotide cyclase"/>
    <property type="match status" value="1"/>
</dbReference>
<evidence type="ECO:0000259" key="4">
    <source>
        <dbReference type="Pfam" id="PF00990"/>
    </source>
</evidence>
<keyword evidence="3" id="KW-0472">Membrane</keyword>
<comment type="catalytic activity">
    <reaction evidence="2">
        <text>2 GTP = 3',3'-c-di-GMP + 2 diphosphate</text>
        <dbReference type="Rhea" id="RHEA:24898"/>
        <dbReference type="ChEBI" id="CHEBI:33019"/>
        <dbReference type="ChEBI" id="CHEBI:37565"/>
        <dbReference type="ChEBI" id="CHEBI:58805"/>
        <dbReference type="EC" id="2.7.7.65"/>
    </reaction>
</comment>
<keyword evidence="3" id="KW-0812">Transmembrane</keyword>
<dbReference type="InterPro" id="IPR000160">
    <property type="entry name" value="GGDEF_dom"/>
</dbReference>
<dbReference type="GO" id="GO:1902201">
    <property type="term" value="P:negative regulation of bacterial-type flagellum-dependent cell motility"/>
    <property type="evidence" value="ECO:0007669"/>
    <property type="project" value="TreeGrafter"/>
</dbReference>
<dbReference type="InterPro" id="IPR050469">
    <property type="entry name" value="Diguanylate_Cyclase"/>
</dbReference>
<dbReference type="InterPro" id="IPR043128">
    <property type="entry name" value="Rev_trsase/Diguanyl_cyclase"/>
</dbReference>
<dbReference type="Gene3D" id="3.30.70.270">
    <property type="match status" value="1"/>
</dbReference>
<dbReference type="PANTHER" id="PTHR45138">
    <property type="entry name" value="REGULATORY COMPONENTS OF SENSORY TRANSDUCTION SYSTEM"/>
    <property type="match status" value="1"/>
</dbReference>